<dbReference type="Pfam" id="PF19305">
    <property type="entry name" value="MmgE_PrpD_C"/>
    <property type="match status" value="1"/>
</dbReference>
<dbReference type="InterPro" id="IPR042188">
    <property type="entry name" value="MmgE/PrpD_sf_2"/>
</dbReference>
<dbReference type="InterPro" id="IPR005656">
    <property type="entry name" value="MmgE_PrpD"/>
</dbReference>
<dbReference type="Pfam" id="PF03972">
    <property type="entry name" value="MmgE_PrpD_N"/>
    <property type="match status" value="1"/>
</dbReference>
<dbReference type="Gene3D" id="3.30.1330.120">
    <property type="entry name" value="2-methylcitrate dehydratase PrpD"/>
    <property type="match status" value="1"/>
</dbReference>
<feature type="domain" description="MmgE/PrpD N-terminal" evidence="2">
    <location>
        <begin position="2"/>
        <end position="145"/>
    </location>
</feature>
<dbReference type="PANTHER" id="PTHR16943:SF8">
    <property type="entry name" value="2-METHYLCITRATE DEHYDRATASE"/>
    <property type="match status" value="1"/>
</dbReference>
<reference evidence="4 5" key="1">
    <citation type="submission" date="2015-12" db="EMBL/GenBank/DDBJ databases">
        <title>Haloferax profundi sp. nov. isolated from the Discovery deep brine-seawater interface in the Red Sea.</title>
        <authorList>
            <person name="Zhang G."/>
            <person name="Stingl U."/>
            <person name="Rashid M."/>
        </authorList>
    </citation>
    <scope>NUCLEOTIDE SEQUENCE [LARGE SCALE GENOMIC DNA]</scope>
    <source>
        <strain evidence="4 5">SB29</strain>
    </source>
</reference>
<evidence type="ECO:0000259" key="2">
    <source>
        <dbReference type="Pfam" id="PF03972"/>
    </source>
</evidence>
<dbReference type="AlphaFoldDB" id="A0A0W1RFP5"/>
<proteinExistence type="inferred from homology"/>
<feature type="domain" description="MmgE/PrpD C-terminal" evidence="3">
    <location>
        <begin position="180"/>
        <end position="342"/>
    </location>
</feature>
<name>A0A0W1RFP5_9EURY</name>
<dbReference type="InterPro" id="IPR036148">
    <property type="entry name" value="MmgE/PrpD_sf"/>
</dbReference>
<comment type="caution">
    <text evidence="4">The sequence shown here is derived from an EMBL/GenBank/DDBJ whole genome shotgun (WGS) entry which is preliminary data.</text>
</comment>
<keyword evidence="5" id="KW-1185">Reference proteome</keyword>
<evidence type="ECO:0000313" key="4">
    <source>
        <dbReference type="EMBL" id="KTG12227.1"/>
    </source>
</evidence>
<evidence type="ECO:0000256" key="1">
    <source>
        <dbReference type="ARBA" id="ARBA00006174"/>
    </source>
</evidence>
<evidence type="ECO:0000313" key="5">
    <source>
        <dbReference type="Proteomes" id="UP000053157"/>
    </source>
</evidence>
<comment type="similarity">
    <text evidence="1">Belongs to the PrpD family.</text>
</comment>
<gene>
    <name evidence="4" type="ORF">AUR66_19790</name>
</gene>
<dbReference type="InterPro" id="IPR045336">
    <property type="entry name" value="MmgE_PrpD_N"/>
</dbReference>
<accession>A0A0W1RFP5</accession>
<organism evidence="4 5">
    <name type="scientific">Haloferax profundi</name>
    <dbReference type="NCBI Taxonomy" id="1544718"/>
    <lineage>
        <taxon>Archaea</taxon>
        <taxon>Methanobacteriati</taxon>
        <taxon>Methanobacteriota</taxon>
        <taxon>Stenosarchaea group</taxon>
        <taxon>Halobacteria</taxon>
        <taxon>Halobacteriales</taxon>
        <taxon>Haloferacaceae</taxon>
        <taxon>Haloferax</taxon>
    </lineage>
</organism>
<dbReference type="PANTHER" id="PTHR16943">
    <property type="entry name" value="2-METHYLCITRATE DEHYDRATASE-RELATED"/>
    <property type="match status" value="1"/>
</dbReference>
<dbReference type="InterPro" id="IPR045337">
    <property type="entry name" value="MmgE_PrpD_C"/>
</dbReference>
<evidence type="ECO:0000259" key="3">
    <source>
        <dbReference type="Pfam" id="PF19305"/>
    </source>
</evidence>
<dbReference type="Gene3D" id="1.10.4100.10">
    <property type="entry name" value="2-methylcitrate dehydratase PrpD"/>
    <property type="match status" value="1"/>
</dbReference>
<sequence length="361" mass="39814">MLDYDDDSLVTNNHPSSLLVPTLLSCTSKKRLDGADVLTAYVAGLETQYHLAHEYDLEWHVESGWHATPTLGIFGVVAATANLLDLSPEETEHAFNIASSMPAGLRQNFGTMTKPLHVGHAARSGLTAVLLASEGFTADKRAFDEFVSLYMGGHDDTRPELELEHDWLSLYDTTYHLKKYPCCGNAHAAIAGALELSQDYEFSTNEIHAVTILAPEFTKSDLQYPNPSSGLEAKFSMEYAVAKALVEGELVLGDFTDEQLDNEIVEDLRQRILYEGNKDIPFGDFETTVEIELQCGTTLQTVCHEPPGTHENPLTDSEIESKFMNCATQTVGRTAAARALEQLLNLRNVSDVSKICDSLRR</sequence>
<dbReference type="Proteomes" id="UP000053157">
    <property type="component" value="Unassembled WGS sequence"/>
</dbReference>
<evidence type="ECO:0008006" key="6">
    <source>
        <dbReference type="Google" id="ProtNLM"/>
    </source>
</evidence>
<dbReference type="GO" id="GO:0016829">
    <property type="term" value="F:lyase activity"/>
    <property type="evidence" value="ECO:0007669"/>
    <property type="project" value="InterPro"/>
</dbReference>
<dbReference type="SUPFAM" id="SSF103378">
    <property type="entry name" value="2-methylcitrate dehydratase PrpD"/>
    <property type="match status" value="1"/>
</dbReference>
<dbReference type="InterPro" id="IPR042183">
    <property type="entry name" value="MmgE/PrpD_sf_1"/>
</dbReference>
<dbReference type="EMBL" id="LOPV01000629">
    <property type="protein sequence ID" value="KTG12227.1"/>
    <property type="molecule type" value="Genomic_DNA"/>
</dbReference>
<protein>
    <recommendedName>
        <fullName evidence="6">2-methylcitrate dehydratase</fullName>
    </recommendedName>
</protein>